<protein>
    <recommendedName>
        <fullName evidence="3">ATPase expression protein 1</fullName>
    </recommendedName>
</protein>
<proteinExistence type="predicted"/>
<evidence type="ECO:0000313" key="2">
    <source>
        <dbReference type="Proteomes" id="UP000669133"/>
    </source>
</evidence>
<organism evidence="1 2">
    <name type="scientific">Candida metapsilosis</name>
    <dbReference type="NCBI Taxonomy" id="273372"/>
    <lineage>
        <taxon>Eukaryota</taxon>
        <taxon>Fungi</taxon>
        <taxon>Dikarya</taxon>
        <taxon>Ascomycota</taxon>
        <taxon>Saccharomycotina</taxon>
        <taxon>Pichiomycetes</taxon>
        <taxon>Debaryomycetaceae</taxon>
        <taxon>Candida/Lodderomyces clade</taxon>
        <taxon>Candida</taxon>
    </lineage>
</organism>
<dbReference type="GeneID" id="93650197"/>
<dbReference type="EMBL" id="JAEOAQ010000002">
    <property type="protein sequence ID" value="KAG5419688.1"/>
    <property type="molecule type" value="Genomic_DNA"/>
</dbReference>
<gene>
    <name evidence="1" type="ORF">I9W82_001568</name>
</gene>
<dbReference type="AlphaFoldDB" id="A0A8H7ZID7"/>
<name>A0A8H7ZID7_9ASCO</name>
<sequence>MLTRRLIRQIPKRYSTISFTPNENKHIFESEKLSPKENYDAIPDRPDFSTIDKIHHEIVNPEEVADLVTKLNTNDVLITMLSKNKHLYGDKDNVIRSEGNENPVFPYSSILLSWKDVYNKQIKDLKEIEPVTFTSPAVDTKYFSLLKDTSLEEFFHKSRAIKNSTSIKKGNVQPSEVKNLFTVESASNVTLSAVDSISALEEYMSFIPSKVQFFTFQGLKDLLSSVVLLSEKFPVSGSTVDHLVTAIVSSHPKVLQALENDVKDKLAHSLIDCNTELATTIIKDLIDESVCPSERTFDKYISNYKWNDPVTTLKELSFLKSAIHHHKMNETTFNLLIQTVTNVNELIKFVTLLKKTPGMLQDKQDQLYSKLRLLTTSELTTTQFVRFLTKNDVKLSSELKERLIRDYNNDPEVVTVINRL</sequence>
<dbReference type="Proteomes" id="UP000669133">
    <property type="component" value="Unassembled WGS sequence"/>
</dbReference>
<comment type="caution">
    <text evidence="1">The sequence shown here is derived from an EMBL/GenBank/DDBJ whole genome shotgun (WGS) entry which is preliminary data.</text>
</comment>
<evidence type="ECO:0008006" key="3">
    <source>
        <dbReference type="Google" id="ProtNLM"/>
    </source>
</evidence>
<keyword evidence="2" id="KW-1185">Reference proteome</keyword>
<dbReference type="RefSeq" id="XP_067548804.1">
    <property type="nucleotide sequence ID" value="XM_067690327.1"/>
</dbReference>
<dbReference type="OrthoDB" id="4094059at2759"/>
<accession>A0A8H7ZID7</accession>
<reference evidence="1 2" key="1">
    <citation type="submission" date="2020-12" db="EMBL/GenBank/DDBJ databases">
        <title>Effect of drift, selection, and recombination on the evolution of hybrid genomes in Candida yeast pathogens.</title>
        <authorList>
            <person name="Mixao V."/>
            <person name="Ksiezopolska E."/>
            <person name="Saus E."/>
            <person name="Boekhout T."/>
            <person name="Gacser A."/>
            <person name="Gabaldon T."/>
        </authorList>
    </citation>
    <scope>NUCLEOTIDE SEQUENCE [LARGE SCALE GENOMIC DNA]</scope>
    <source>
        <strain evidence="1 2">BP57</strain>
    </source>
</reference>
<evidence type="ECO:0000313" key="1">
    <source>
        <dbReference type="EMBL" id="KAG5419688.1"/>
    </source>
</evidence>